<name>A0ABY5ZTV7_9BACT</name>
<dbReference type="Pfam" id="PF08541">
    <property type="entry name" value="ACP_syn_III_C"/>
    <property type="match status" value="1"/>
</dbReference>
<keyword evidence="2" id="KW-0012">Acyltransferase</keyword>
<evidence type="ECO:0000313" key="4">
    <source>
        <dbReference type="EMBL" id="UWZ80631.1"/>
    </source>
</evidence>
<dbReference type="Gene3D" id="3.40.47.10">
    <property type="match status" value="2"/>
</dbReference>
<accession>A0ABY5ZTV7</accession>
<evidence type="ECO:0000313" key="5">
    <source>
        <dbReference type="Proteomes" id="UP001060414"/>
    </source>
</evidence>
<dbReference type="PANTHER" id="PTHR34069">
    <property type="entry name" value="3-OXOACYL-[ACYL-CARRIER-PROTEIN] SYNTHASE 3"/>
    <property type="match status" value="1"/>
</dbReference>
<gene>
    <name evidence="4" type="ORF">L9S41_04335</name>
</gene>
<organism evidence="4 5">
    <name type="scientific">Geoalkalibacter halelectricus</name>
    <dbReference type="NCBI Taxonomy" id="2847045"/>
    <lineage>
        <taxon>Bacteria</taxon>
        <taxon>Pseudomonadati</taxon>
        <taxon>Thermodesulfobacteriota</taxon>
        <taxon>Desulfuromonadia</taxon>
        <taxon>Desulfuromonadales</taxon>
        <taxon>Geoalkalibacteraceae</taxon>
        <taxon>Geoalkalibacter</taxon>
    </lineage>
</organism>
<dbReference type="InterPro" id="IPR013747">
    <property type="entry name" value="ACP_syn_III_C"/>
</dbReference>
<evidence type="ECO:0000259" key="3">
    <source>
        <dbReference type="Pfam" id="PF08541"/>
    </source>
</evidence>
<dbReference type="PANTHER" id="PTHR34069:SF3">
    <property type="entry name" value="ACYL-COA:ACYL-COA ALKYLTRANSFERASE"/>
    <property type="match status" value="1"/>
</dbReference>
<evidence type="ECO:0000256" key="1">
    <source>
        <dbReference type="ARBA" id="ARBA00022679"/>
    </source>
</evidence>
<dbReference type="NCBIfam" id="NF005293">
    <property type="entry name" value="PRK06816.1"/>
    <property type="match status" value="1"/>
</dbReference>
<dbReference type="SUPFAM" id="SSF53901">
    <property type="entry name" value="Thiolase-like"/>
    <property type="match status" value="2"/>
</dbReference>
<dbReference type="InterPro" id="IPR016039">
    <property type="entry name" value="Thiolase-like"/>
</dbReference>
<protein>
    <submittedName>
        <fullName evidence="4">Beta-ketoacyl-ACP synthase III</fullName>
    </submittedName>
</protein>
<proteinExistence type="predicted"/>
<keyword evidence="1" id="KW-0808">Transferase</keyword>
<dbReference type="EMBL" id="CP092109">
    <property type="protein sequence ID" value="UWZ80631.1"/>
    <property type="molecule type" value="Genomic_DNA"/>
</dbReference>
<dbReference type="RefSeq" id="WP_260748989.1">
    <property type="nucleotide sequence ID" value="NZ_CP092109.1"/>
</dbReference>
<dbReference type="CDD" id="cd00827">
    <property type="entry name" value="init_cond_enzymes"/>
    <property type="match status" value="1"/>
</dbReference>
<reference evidence="4" key="1">
    <citation type="journal article" date="2022" name="Environ. Microbiol.">
        <title>Geoalkalibacter halelectricus SAP #1 sp. nov. possessing extracellular electron transfer and mineral#reducing capabilities from a haloalkaline environment.</title>
        <authorList>
            <person name="Yadav S."/>
            <person name="Singh R."/>
            <person name="Sundharam S.S."/>
            <person name="Chaudhary S."/>
            <person name="Krishnamurthi S."/>
            <person name="Patil S.A."/>
        </authorList>
    </citation>
    <scope>NUCLEOTIDE SEQUENCE</scope>
    <source>
        <strain evidence="4">SAP-1</strain>
    </source>
</reference>
<evidence type="ECO:0000256" key="2">
    <source>
        <dbReference type="ARBA" id="ARBA00023315"/>
    </source>
</evidence>
<keyword evidence="5" id="KW-1185">Reference proteome</keyword>
<feature type="domain" description="Beta-ketoacyl-[acyl-carrier-protein] synthase III C-terminal" evidence="3">
    <location>
        <begin position="287"/>
        <end position="364"/>
    </location>
</feature>
<sequence>MRVYINDIASFLPNEPINNDQMEDILGLVNQVPSRTRRIILRNNKIATRHYAIDPATGLTTHSNAQLTAEAVRRLDPYPGFSMADIECLACGTSSPDQIMPGHALMVHGEIGAGPCEAMSASGICIAGMTAMKYAYMSVALGQTRNAVATGSELASTFLRARLCPPVSPEKVKALDKTPVLSFDADFLRWMLSDGAGAAFLAPEPRTDGISLRIEWIDSLSFAHELETCMYAGATKNPDGSITGWREHPSLEACIQNEAFLIKQDVKLLNKEIIPTAVGRTLTRLIKKHALNANEIDWFLPHYSSDYFRQSLHDHMRDIGFFIPMERWFTNLTSKGNTGAASIYIILEELFHSGKLRRNEKLLCFIPESGRFSMCYMLLTVV</sequence>
<dbReference type="Proteomes" id="UP001060414">
    <property type="component" value="Chromosome"/>
</dbReference>